<evidence type="ECO:0000256" key="1">
    <source>
        <dbReference type="SAM" id="MobiDB-lite"/>
    </source>
</evidence>
<dbReference type="Gene3D" id="1.10.720.30">
    <property type="entry name" value="SAP domain"/>
    <property type="match status" value="1"/>
</dbReference>
<dbReference type="InterPro" id="IPR036361">
    <property type="entry name" value="SAP_dom_sf"/>
</dbReference>
<feature type="domain" description="SAP" evidence="2">
    <location>
        <begin position="88"/>
        <end position="122"/>
    </location>
</feature>
<protein>
    <recommendedName>
        <fullName evidence="2">SAP domain-containing protein</fullName>
    </recommendedName>
</protein>
<accession>A0A2Z4Q3L2</accession>
<feature type="region of interest" description="Disordered" evidence="1">
    <location>
        <begin position="21"/>
        <end position="128"/>
    </location>
</feature>
<dbReference type="Proteomes" id="UP000251068">
    <property type="component" value="Segment"/>
</dbReference>
<gene>
    <name evidence="3" type="primary">19</name>
    <name evidence="3" type="ORF">SEA_ANNASERENA_19</name>
</gene>
<feature type="compositionally biased region" description="Basic and acidic residues" evidence="1">
    <location>
        <begin position="118"/>
        <end position="128"/>
    </location>
</feature>
<feature type="compositionally biased region" description="Acidic residues" evidence="1">
    <location>
        <begin position="36"/>
        <end position="87"/>
    </location>
</feature>
<evidence type="ECO:0000313" key="4">
    <source>
        <dbReference type="Proteomes" id="UP000251068"/>
    </source>
</evidence>
<sequence>MSRTIDFSKPLSEEDEAYVADRPWLRTDAELSGFDLSEETDFSVDGEEEDEGQTPDGFEESEDESEDDENESEDEEENDEEQEEDLPYSEWDFADLQAELKERDLSAKGSKEQLVARLEQHDADNKSE</sequence>
<dbReference type="EMBL" id="MH271292">
    <property type="protein sequence ID" value="AWY04475.1"/>
    <property type="molecule type" value="Genomic_DNA"/>
</dbReference>
<feature type="compositionally biased region" description="Basic and acidic residues" evidence="1">
    <location>
        <begin position="98"/>
        <end position="111"/>
    </location>
</feature>
<dbReference type="PROSITE" id="PS50800">
    <property type="entry name" value="SAP"/>
    <property type="match status" value="1"/>
</dbReference>
<dbReference type="SMART" id="SM00513">
    <property type="entry name" value="SAP"/>
    <property type="match status" value="1"/>
</dbReference>
<dbReference type="Pfam" id="PF02037">
    <property type="entry name" value="SAP"/>
    <property type="match status" value="1"/>
</dbReference>
<dbReference type="InterPro" id="IPR003034">
    <property type="entry name" value="SAP_dom"/>
</dbReference>
<reference evidence="3 4" key="1">
    <citation type="submission" date="2018-04" db="EMBL/GenBank/DDBJ databases">
        <authorList>
            <person name="Harrington T."/>
            <person name="Washburn E."/>
            <person name="Bricker J."/>
            <person name="McKinney A."/>
            <person name="Betsko A.J."/>
            <person name="Garlena R.A."/>
            <person name="Russell D.A."/>
            <person name="Pope W.A."/>
            <person name="Jacobs-Sera D."/>
            <person name="Hatfull G.F."/>
        </authorList>
    </citation>
    <scope>NUCLEOTIDE SEQUENCE [LARGE SCALE GENOMIC DNA]</scope>
</reference>
<name>A0A2Z4Q3L2_9CAUD</name>
<evidence type="ECO:0000259" key="2">
    <source>
        <dbReference type="PROSITE" id="PS50800"/>
    </source>
</evidence>
<dbReference type="SUPFAM" id="SSF68906">
    <property type="entry name" value="SAP domain"/>
    <property type="match status" value="1"/>
</dbReference>
<evidence type="ECO:0000313" key="3">
    <source>
        <dbReference type="EMBL" id="AWY04475.1"/>
    </source>
</evidence>
<proteinExistence type="predicted"/>
<organism evidence="3 4">
    <name type="scientific">Microbacterium phage AnnaSerena</name>
    <dbReference type="NCBI Taxonomy" id="2201432"/>
    <lineage>
        <taxon>Viruses</taxon>
        <taxon>Duplodnaviria</taxon>
        <taxon>Heunggongvirae</taxon>
        <taxon>Uroviricota</taxon>
        <taxon>Caudoviricetes</taxon>
        <taxon>Krampusvirus</taxon>
        <taxon>Krampusvirus krampus</taxon>
    </lineage>
</organism>